<sequence length="293" mass="29925">MTEFFQILLDGLTTGTVYAALALALSVVFQGTGMLNFAQGELAVVAAFIAYTVLLGGIPPWLAILIAVAASAVIGALLHVVVVRWVDTRNEGVLMAMGVALLLGISALASIIWGTDPRSFPSPFGSGIIQFAGLRLTYQQAGGALLVIVAMALTALLFQKTPIGLRLRAVAQNAPSAALLGLSAPVWLALGWAVAGAVGAVAGVVAAPTLGLSPQMMNFPLLMALSAATLGGLTSRVGAVVGGLLIGVVTAFAGRYIPFLGGDLNIVVAFVLIVIVLLIKPGGLFGRERMVRA</sequence>
<dbReference type="GO" id="GO:0022857">
    <property type="term" value="F:transmembrane transporter activity"/>
    <property type="evidence" value="ECO:0007669"/>
    <property type="project" value="InterPro"/>
</dbReference>
<dbReference type="PANTHER" id="PTHR11795">
    <property type="entry name" value="BRANCHED-CHAIN AMINO ACID TRANSPORT SYSTEM PERMEASE PROTEIN LIVH"/>
    <property type="match status" value="1"/>
</dbReference>
<name>A0A5J6L6A6_9MICO</name>
<gene>
    <name evidence="10" type="ORF">F6J85_13240</name>
</gene>
<keyword evidence="7 9" id="KW-0472">Membrane</keyword>
<keyword evidence="11" id="KW-1185">Reference proteome</keyword>
<protein>
    <submittedName>
        <fullName evidence="10">Branched-chain amino acid ABC transporter permease</fullName>
    </submittedName>
</protein>
<keyword evidence="6 9" id="KW-1133">Transmembrane helix</keyword>
<evidence type="ECO:0000256" key="4">
    <source>
        <dbReference type="ARBA" id="ARBA00022692"/>
    </source>
</evidence>
<evidence type="ECO:0000256" key="5">
    <source>
        <dbReference type="ARBA" id="ARBA00022970"/>
    </source>
</evidence>
<feature type="transmembrane region" description="Helical" evidence="9">
    <location>
        <begin position="212"/>
        <end position="230"/>
    </location>
</feature>
<keyword evidence="2" id="KW-0813">Transport</keyword>
<dbReference type="CDD" id="cd06582">
    <property type="entry name" value="TM_PBP1_LivH_like"/>
    <property type="match status" value="1"/>
</dbReference>
<feature type="transmembrane region" description="Helical" evidence="9">
    <location>
        <begin position="93"/>
        <end position="113"/>
    </location>
</feature>
<keyword evidence="4 9" id="KW-0812">Transmembrane</keyword>
<feature type="transmembrane region" description="Helical" evidence="9">
    <location>
        <begin position="41"/>
        <end position="58"/>
    </location>
</feature>
<evidence type="ECO:0000256" key="9">
    <source>
        <dbReference type="SAM" id="Phobius"/>
    </source>
</evidence>
<proteinExistence type="inferred from homology"/>
<feature type="transmembrane region" description="Helical" evidence="9">
    <location>
        <begin position="237"/>
        <end position="258"/>
    </location>
</feature>
<dbReference type="RefSeq" id="WP_135068380.1">
    <property type="nucleotide sequence ID" value="NZ_CP044232.1"/>
</dbReference>
<evidence type="ECO:0000256" key="3">
    <source>
        <dbReference type="ARBA" id="ARBA00022475"/>
    </source>
</evidence>
<dbReference type="GO" id="GO:0006865">
    <property type="term" value="P:amino acid transport"/>
    <property type="evidence" value="ECO:0007669"/>
    <property type="project" value="UniProtKB-KW"/>
</dbReference>
<evidence type="ECO:0000313" key="10">
    <source>
        <dbReference type="EMBL" id="QEW03957.1"/>
    </source>
</evidence>
<feature type="transmembrane region" description="Helical" evidence="9">
    <location>
        <begin position="141"/>
        <end position="158"/>
    </location>
</feature>
<evidence type="ECO:0000256" key="1">
    <source>
        <dbReference type="ARBA" id="ARBA00004651"/>
    </source>
</evidence>
<comment type="similarity">
    <text evidence="8">Belongs to the binding-protein-dependent transport system permease family. LivHM subfamily.</text>
</comment>
<dbReference type="InterPro" id="IPR001851">
    <property type="entry name" value="ABC_transp_permease"/>
</dbReference>
<accession>A0A5J6L6A6</accession>
<evidence type="ECO:0000256" key="6">
    <source>
        <dbReference type="ARBA" id="ARBA00022989"/>
    </source>
</evidence>
<dbReference type="Proteomes" id="UP000325516">
    <property type="component" value="Chromosome"/>
</dbReference>
<feature type="transmembrane region" description="Helical" evidence="9">
    <location>
        <begin position="64"/>
        <end position="86"/>
    </location>
</feature>
<feature type="transmembrane region" description="Helical" evidence="9">
    <location>
        <begin position="12"/>
        <end position="29"/>
    </location>
</feature>
<dbReference type="GO" id="GO:0005886">
    <property type="term" value="C:plasma membrane"/>
    <property type="evidence" value="ECO:0007669"/>
    <property type="project" value="UniProtKB-SubCell"/>
</dbReference>
<feature type="transmembrane region" description="Helical" evidence="9">
    <location>
        <begin position="179"/>
        <end position="206"/>
    </location>
</feature>
<dbReference type="EMBL" id="CP044232">
    <property type="protein sequence ID" value="QEW03957.1"/>
    <property type="molecule type" value="Genomic_DNA"/>
</dbReference>
<organism evidence="10 11">
    <name type="scientific">Microbacterium lushaniae</name>
    <dbReference type="NCBI Taxonomy" id="2614639"/>
    <lineage>
        <taxon>Bacteria</taxon>
        <taxon>Bacillati</taxon>
        <taxon>Actinomycetota</taxon>
        <taxon>Actinomycetes</taxon>
        <taxon>Micrococcales</taxon>
        <taxon>Microbacteriaceae</taxon>
        <taxon>Microbacterium</taxon>
    </lineage>
</organism>
<feature type="transmembrane region" description="Helical" evidence="9">
    <location>
        <begin position="264"/>
        <end position="285"/>
    </location>
</feature>
<comment type="subcellular location">
    <subcellularLocation>
        <location evidence="1">Cell membrane</location>
        <topology evidence="1">Multi-pass membrane protein</topology>
    </subcellularLocation>
</comment>
<keyword evidence="5" id="KW-0029">Amino-acid transport</keyword>
<reference evidence="11" key="1">
    <citation type="submission" date="2019-09" db="EMBL/GenBank/DDBJ databases">
        <title>Mumia zhuanghuii sp. nov. isolated from the intestinal contents of plateau pika (Ochotona curzoniae) in the Qinghai-Tibet plateau of China.</title>
        <authorList>
            <person name="Tian Z."/>
        </authorList>
    </citation>
    <scope>NUCLEOTIDE SEQUENCE [LARGE SCALE GENOMIC DNA]</scope>
    <source>
        <strain evidence="11">L-031</strain>
    </source>
</reference>
<dbReference type="PANTHER" id="PTHR11795:SF451">
    <property type="entry name" value="ABC TRANSPORTER PERMEASE PROTEIN"/>
    <property type="match status" value="1"/>
</dbReference>
<keyword evidence="3" id="KW-1003">Cell membrane</keyword>
<dbReference type="KEGG" id="mlz:F6J85_13240"/>
<dbReference type="AlphaFoldDB" id="A0A5J6L6A6"/>
<evidence type="ECO:0000256" key="2">
    <source>
        <dbReference type="ARBA" id="ARBA00022448"/>
    </source>
</evidence>
<evidence type="ECO:0000256" key="7">
    <source>
        <dbReference type="ARBA" id="ARBA00023136"/>
    </source>
</evidence>
<evidence type="ECO:0000256" key="8">
    <source>
        <dbReference type="ARBA" id="ARBA00037998"/>
    </source>
</evidence>
<dbReference type="Pfam" id="PF02653">
    <property type="entry name" value="BPD_transp_2"/>
    <property type="match status" value="1"/>
</dbReference>
<evidence type="ECO:0000313" key="11">
    <source>
        <dbReference type="Proteomes" id="UP000325516"/>
    </source>
</evidence>
<dbReference type="InterPro" id="IPR052157">
    <property type="entry name" value="BCAA_transport_permease"/>
</dbReference>